<dbReference type="InterPro" id="IPR001228">
    <property type="entry name" value="IspD"/>
</dbReference>
<dbReference type="HAMAP" id="MF_01520">
    <property type="entry name" value="IspDF"/>
    <property type="match status" value="1"/>
</dbReference>
<feature type="binding site" evidence="14">
    <location>
        <begin position="234"/>
        <end position="236"/>
    </location>
    <ligand>
        <name>4-CDP-2-C-methyl-D-erythritol 2-phosphate</name>
        <dbReference type="ChEBI" id="CHEBI:57919"/>
    </ligand>
</feature>
<dbReference type="CDD" id="cd00554">
    <property type="entry name" value="MECDP_synthase"/>
    <property type="match status" value="1"/>
</dbReference>
<feature type="binding site" evidence="14">
    <location>
        <position position="365"/>
    </location>
    <ligand>
        <name>4-CDP-2-C-methyl-D-erythritol 2-phosphate</name>
        <dbReference type="ChEBI" id="CHEBI:57919"/>
    </ligand>
</feature>
<evidence type="ECO:0000256" key="4">
    <source>
        <dbReference type="ARBA" id="ARBA00004709"/>
    </source>
</evidence>
<dbReference type="PANTHER" id="PTHR43181">
    <property type="entry name" value="2-C-METHYL-D-ERYTHRITOL 2,4-CYCLODIPHOSPHATE SYNTHASE, CHLOROPLASTIC"/>
    <property type="match status" value="1"/>
</dbReference>
<dbReference type="RefSeq" id="WP_330197606.1">
    <property type="nucleotide sequence ID" value="NZ_JAZDRP010000001.1"/>
</dbReference>
<feature type="region of interest" description="2-C-methyl-D-erythritol 2,4-cyclodiphosphate synthase" evidence="14">
    <location>
        <begin position="228"/>
        <end position="384"/>
    </location>
</feature>
<dbReference type="Gene3D" id="3.30.1330.50">
    <property type="entry name" value="2-C-methyl-D-erythritol 2,4-cyclodiphosphate synthase"/>
    <property type="match status" value="1"/>
</dbReference>
<dbReference type="InterPro" id="IPR018294">
    <property type="entry name" value="ISPD_synthase_CS"/>
</dbReference>
<keyword evidence="8 14" id="KW-0808">Transferase</keyword>
<feature type="binding site" evidence="14">
    <location>
        <position position="268"/>
    </location>
    <ligand>
        <name>a divalent metal cation</name>
        <dbReference type="ChEBI" id="CHEBI:60240"/>
    </ligand>
</feature>
<keyword evidence="13 14" id="KW-0511">Multifunctional enzyme</keyword>
<dbReference type="GO" id="GO:0008685">
    <property type="term" value="F:2-C-methyl-D-erythritol 2,4-cyclodiphosphate synthase activity"/>
    <property type="evidence" value="ECO:0007669"/>
    <property type="project" value="UniProtKB-EC"/>
</dbReference>
<feature type="binding site" evidence="14">
    <location>
        <position position="236"/>
    </location>
    <ligand>
        <name>a divalent metal cation</name>
        <dbReference type="ChEBI" id="CHEBI:60240"/>
    </ligand>
</feature>
<keyword evidence="11 14" id="KW-0414">Isoprene biosynthesis</keyword>
<comment type="catalytic activity">
    <reaction evidence="1 14">
        <text>4-CDP-2-C-methyl-D-erythritol 2-phosphate = 2-C-methyl-D-erythritol 2,4-cyclic diphosphate + CMP</text>
        <dbReference type="Rhea" id="RHEA:23864"/>
        <dbReference type="ChEBI" id="CHEBI:57919"/>
        <dbReference type="ChEBI" id="CHEBI:58483"/>
        <dbReference type="ChEBI" id="CHEBI:60377"/>
        <dbReference type="EC" id="4.6.1.12"/>
    </reaction>
</comment>
<dbReference type="CDD" id="cd02516">
    <property type="entry name" value="CDP-ME_synthetase"/>
    <property type="match status" value="1"/>
</dbReference>
<dbReference type="Proteomes" id="UP001354971">
    <property type="component" value="Unassembled WGS sequence"/>
</dbReference>
<organism evidence="16 17">
    <name type="scientific">Hyphobacterium lacteum</name>
    <dbReference type="NCBI Taxonomy" id="3116575"/>
    <lineage>
        <taxon>Bacteria</taxon>
        <taxon>Pseudomonadati</taxon>
        <taxon>Pseudomonadota</taxon>
        <taxon>Alphaproteobacteria</taxon>
        <taxon>Maricaulales</taxon>
        <taxon>Maricaulaceae</taxon>
        <taxon>Hyphobacterium</taxon>
    </lineage>
</organism>
<feature type="site" description="Transition state stabilizer" evidence="14">
    <location>
        <position position="27"/>
    </location>
</feature>
<evidence type="ECO:0000256" key="3">
    <source>
        <dbReference type="ARBA" id="ARBA00001968"/>
    </source>
</evidence>
<evidence type="ECO:0000256" key="5">
    <source>
        <dbReference type="ARBA" id="ARBA00004787"/>
    </source>
</evidence>
<accession>A0ABU7LM22</accession>
<evidence type="ECO:0000256" key="14">
    <source>
        <dbReference type="HAMAP-Rule" id="MF_01520"/>
    </source>
</evidence>
<dbReference type="PANTHER" id="PTHR43181:SF1">
    <property type="entry name" value="2-C-METHYL-D-ERYTHRITOL 2,4-CYCLODIPHOSPHATE SYNTHASE, CHLOROPLASTIC"/>
    <property type="match status" value="1"/>
</dbReference>
<dbReference type="Gene3D" id="3.90.550.10">
    <property type="entry name" value="Spore Coat Polysaccharide Biosynthesis Protein SpsA, Chain A"/>
    <property type="match status" value="1"/>
</dbReference>
<dbReference type="EC" id="2.7.7.60" evidence="14"/>
<dbReference type="SUPFAM" id="SSF69765">
    <property type="entry name" value="IpsF-like"/>
    <property type="match status" value="1"/>
</dbReference>
<dbReference type="GO" id="GO:0050518">
    <property type="term" value="F:2-C-methyl-D-erythritol 4-phosphate cytidylyltransferase activity"/>
    <property type="evidence" value="ECO:0007669"/>
    <property type="project" value="UniProtKB-EC"/>
</dbReference>
<comment type="similarity">
    <text evidence="6">Belongs to the IspF family.</text>
</comment>
<comment type="pathway">
    <text evidence="4 14">Isoprenoid biosynthesis; isopentenyl diphosphate biosynthesis via DXP pathway; isopentenyl diphosphate from 1-deoxy-D-xylulose 5-phosphate: step 4/6.</text>
</comment>
<dbReference type="EC" id="4.6.1.12" evidence="14"/>
<feature type="domain" description="2-C-methyl-D-erythritol 2,4-cyclodiphosphate synthase" evidence="15">
    <location>
        <begin position="230"/>
        <end position="380"/>
    </location>
</feature>
<evidence type="ECO:0000256" key="13">
    <source>
        <dbReference type="ARBA" id="ARBA00023268"/>
    </source>
</evidence>
<comment type="similarity">
    <text evidence="14">In the C-terminal section; belongs to the IspF family.</text>
</comment>
<comment type="pathway">
    <text evidence="5 14">Isoprenoid biosynthesis; isopentenyl diphosphate biosynthesis via DXP pathway; isopentenyl diphosphate from 1-deoxy-D-xylulose 5-phosphate: step 2/6.</text>
</comment>
<feature type="binding site" evidence="14">
    <location>
        <position position="368"/>
    </location>
    <ligand>
        <name>4-CDP-2-C-methyl-D-erythritol 2-phosphate</name>
        <dbReference type="ChEBI" id="CHEBI:57919"/>
    </ligand>
</feature>
<feature type="site" description="Transition state stabilizer" evidence="14">
    <location>
        <position position="260"/>
    </location>
</feature>
<dbReference type="InterPro" id="IPR020555">
    <property type="entry name" value="MECDP_synthase_CS"/>
</dbReference>
<comment type="catalytic activity">
    <reaction evidence="2 14">
        <text>2-C-methyl-D-erythritol 4-phosphate + CTP + H(+) = 4-CDP-2-C-methyl-D-erythritol + diphosphate</text>
        <dbReference type="Rhea" id="RHEA:13429"/>
        <dbReference type="ChEBI" id="CHEBI:15378"/>
        <dbReference type="ChEBI" id="CHEBI:33019"/>
        <dbReference type="ChEBI" id="CHEBI:37563"/>
        <dbReference type="ChEBI" id="CHEBI:57823"/>
        <dbReference type="ChEBI" id="CHEBI:58262"/>
        <dbReference type="EC" id="2.7.7.60"/>
    </reaction>
</comment>
<evidence type="ECO:0000256" key="11">
    <source>
        <dbReference type="ARBA" id="ARBA00023229"/>
    </source>
</evidence>
<keyword evidence="12 14" id="KW-0456">Lyase</keyword>
<sequence length="384" mass="41051">MPLSQKSISVVIVAAGRGQRAGVGLPKQFRNWDGEPVIRRTVRAFMGHPAISEMMVVIHPDDQRLFNSAIQGLDVNHCFGGDNRSDSVLAGLAALESRAPDLVLVHDGARPFISAEMIDRLIDAANATGAAIPVLPQTDATFTRKGDRIDQAVDRDFLVRAQTPQAFAYDALRAAFRENSGRDFPDEASLARAAGLEVALVDGDPANIKLTFAEDFMPDTATRPTLCIHGTGYDVHRLGPGTGVWLGGVLIPCPYELIGHSDADVALHALTDAILGAIGEGDIGQHFPPSEERWRGAASSEFVAHAVSLAQARNSRIIHADLTIICEVPKIGPHRDIMRERIAGLLALPVSAVNIKATTTEGLGFTGRKEGIAAHASVTVTRHE</sequence>
<comment type="similarity">
    <text evidence="7">Belongs to the IspD/TarI cytidylyltransferase family. IspD subfamily.</text>
</comment>
<keyword evidence="10 14" id="KW-0479">Metal-binding</keyword>
<evidence type="ECO:0000256" key="12">
    <source>
        <dbReference type="ARBA" id="ARBA00023239"/>
    </source>
</evidence>
<dbReference type="HAMAP" id="MF_00107">
    <property type="entry name" value="IspF"/>
    <property type="match status" value="1"/>
</dbReference>
<proteinExistence type="inferred from homology"/>
<comment type="function">
    <text evidence="14">Bifunctional enzyme that catalyzes the formation of 4-diphosphocytidyl-2-C-methyl-D-erythritol from CTP and 2-C-methyl-D-erythritol 4-phosphate (MEP) (IspD), and catalyzes the conversion of 4-diphosphocytidyl-2-C-methyl-D-erythritol 2-phosphate (CDP-ME2P) to 2-C-methyl-D-erythritol 2,4-cyclodiphosphate (ME-CPP) with a corresponding release of cytidine 5-monophosphate (CMP) (IspF).</text>
</comment>
<evidence type="ECO:0000256" key="2">
    <source>
        <dbReference type="ARBA" id="ARBA00001282"/>
    </source>
</evidence>
<evidence type="ECO:0000313" key="16">
    <source>
        <dbReference type="EMBL" id="MEE2524942.1"/>
    </source>
</evidence>
<evidence type="ECO:0000313" key="17">
    <source>
        <dbReference type="Proteomes" id="UP001354971"/>
    </source>
</evidence>
<dbReference type="Pfam" id="PF01128">
    <property type="entry name" value="IspD"/>
    <property type="match status" value="1"/>
</dbReference>
<feature type="site" description="Positions MEP for the nucleophilic attack" evidence="14">
    <location>
        <position position="155"/>
    </location>
</feature>
<feature type="binding site" evidence="14">
    <location>
        <begin position="358"/>
        <end position="361"/>
    </location>
    <ligand>
        <name>4-CDP-2-C-methyl-D-erythritol 2-phosphate</name>
        <dbReference type="ChEBI" id="CHEBI:57919"/>
    </ligand>
</feature>
<dbReference type="SUPFAM" id="SSF53448">
    <property type="entry name" value="Nucleotide-diphospho-sugar transferases"/>
    <property type="match status" value="1"/>
</dbReference>
<evidence type="ECO:0000256" key="9">
    <source>
        <dbReference type="ARBA" id="ARBA00022695"/>
    </source>
</evidence>
<comment type="similarity">
    <text evidence="14">In the N-terminal section; belongs to the IspD/TarI cytidylyltransferase family. IspD subfamily.</text>
</comment>
<evidence type="ECO:0000256" key="8">
    <source>
        <dbReference type="ARBA" id="ARBA00022679"/>
    </source>
</evidence>
<dbReference type="NCBIfam" id="NF006899">
    <property type="entry name" value="PRK09382.1"/>
    <property type="match status" value="1"/>
</dbReference>
<comment type="caution">
    <text evidence="14">Lacks conserved residue(s) required for the propagation of feature annotation.</text>
</comment>
<feature type="binding site" evidence="14">
    <location>
        <begin position="260"/>
        <end position="261"/>
    </location>
    <ligand>
        <name>4-CDP-2-C-methyl-D-erythritol 2-phosphate</name>
        <dbReference type="ChEBI" id="CHEBI:57919"/>
    </ligand>
</feature>
<dbReference type="PROSITE" id="PS01295">
    <property type="entry name" value="ISPD"/>
    <property type="match status" value="1"/>
</dbReference>
<feature type="site" description="Transition state stabilizer" evidence="14">
    <location>
        <position position="359"/>
    </location>
</feature>
<feature type="region of interest" description="2-C-methyl-D-erythritol 4-phosphate cytidylyltransferase" evidence="14">
    <location>
        <begin position="1"/>
        <end position="224"/>
    </location>
</feature>
<evidence type="ECO:0000256" key="6">
    <source>
        <dbReference type="ARBA" id="ARBA00008480"/>
    </source>
</evidence>
<feature type="binding site" evidence="14">
    <location>
        <position position="234"/>
    </location>
    <ligand>
        <name>a divalent metal cation</name>
        <dbReference type="ChEBI" id="CHEBI:60240"/>
    </ligand>
</feature>
<evidence type="ECO:0000256" key="1">
    <source>
        <dbReference type="ARBA" id="ARBA00000200"/>
    </source>
</evidence>
<dbReference type="InterPro" id="IPR026596">
    <property type="entry name" value="IspD/F"/>
</dbReference>
<dbReference type="NCBIfam" id="TIGR00453">
    <property type="entry name" value="ispD"/>
    <property type="match status" value="1"/>
</dbReference>
<feature type="binding site" evidence="14">
    <location>
        <begin position="282"/>
        <end position="284"/>
    </location>
    <ligand>
        <name>4-CDP-2-C-methyl-D-erythritol 2-phosphate</name>
        <dbReference type="ChEBI" id="CHEBI:57919"/>
    </ligand>
</feature>
<dbReference type="EMBL" id="JAZDRP010000001">
    <property type="protein sequence ID" value="MEE2524942.1"/>
    <property type="molecule type" value="Genomic_DNA"/>
</dbReference>
<evidence type="ECO:0000259" key="15">
    <source>
        <dbReference type="Pfam" id="PF02542"/>
    </source>
</evidence>
<keyword evidence="9 14" id="KW-0548">Nucleotidyltransferase</keyword>
<dbReference type="InterPro" id="IPR034683">
    <property type="entry name" value="IspD/TarI"/>
</dbReference>
<dbReference type="PROSITE" id="PS01350">
    <property type="entry name" value="ISPF"/>
    <property type="match status" value="1"/>
</dbReference>
<evidence type="ECO:0000256" key="7">
    <source>
        <dbReference type="ARBA" id="ARBA00009789"/>
    </source>
</evidence>
<keyword evidence="17" id="KW-1185">Reference proteome</keyword>
<gene>
    <name evidence="14" type="primary">ispDF</name>
    <name evidence="16" type="ORF">V0U79_01070</name>
</gene>
<name>A0ABU7LM22_9PROT</name>
<dbReference type="InterPro" id="IPR003526">
    <property type="entry name" value="MECDP_synthase"/>
</dbReference>
<feature type="site" description="Transition state stabilizer" evidence="14">
    <location>
        <position position="20"/>
    </location>
</feature>
<protein>
    <recommendedName>
        <fullName evidence="14">Bifunctional enzyme IspD/IspF</fullName>
    </recommendedName>
    <domain>
        <recommendedName>
            <fullName evidence="14">2-C-methyl-D-erythritol 4-phosphate cytidylyltransferase</fullName>
            <ecNumber evidence="14">2.7.7.60</ecNumber>
        </recommendedName>
        <alternativeName>
            <fullName evidence="14">4-diphosphocytidyl-2C-methyl-D-erythritol synthase</fullName>
        </alternativeName>
        <alternativeName>
            <fullName evidence="14">MEP cytidylyltransferase</fullName>
            <shortName evidence="14">MCT</shortName>
        </alternativeName>
    </domain>
    <domain>
        <recommendedName>
            <fullName evidence="14">2-C-methyl-D-erythritol 2,4-cyclodiphosphate synthase</fullName>
            <shortName evidence="14">MECDP-synthase</shortName>
            <shortName evidence="14">MECPP-synthase</shortName>
            <shortName evidence="14">MECPS</shortName>
            <ecNumber evidence="14">4.6.1.12</ecNumber>
        </recommendedName>
    </domain>
</protein>
<dbReference type="InterPro" id="IPR036571">
    <property type="entry name" value="MECDP_synthase_sf"/>
</dbReference>
<dbReference type="NCBIfam" id="TIGR00151">
    <property type="entry name" value="ispF"/>
    <property type="match status" value="1"/>
</dbReference>
<reference evidence="16 17" key="1">
    <citation type="submission" date="2024-01" db="EMBL/GenBank/DDBJ databases">
        <title>Hyphobacterium bacterium isolated from marine sediment.</title>
        <authorList>
            <person name="Zhao S."/>
        </authorList>
    </citation>
    <scope>NUCLEOTIDE SEQUENCE [LARGE SCALE GENOMIC DNA]</scope>
    <source>
        <strain evidence="17">HN65</strain>
    </source>
</reference>
<comment type="cofactor">
    <cofactor evidence="3 14">
        <name>a divalent metal cation</name>
        <dbReference type="ChEBI" id="CHEBI:60240"/>
    </cofactor>
</comment>
<feature type="site" description="Positions MEP for the nucleophilic attack" evidence="14">
    <location>
        <position position="209"/>
    </location>
</feature>
<comment type="caution">
    <text evidence="16">The sequence shown here is derived from an EMBL/GenBank/DDBJ whole genome shotgun (WGS) entry which is preliminary data.</text>
</comment>
<dbReference type="Pfam" id="PF02542">
    <property type="entry name" value="YgbB"/>
    <property type="match status" value="1"/>
</dbReference>
<dbReference type="InterPro" id="IPR029044">
    <property type="entry name" value="Nucleotide-diphossugar_trans"/>
</dbReference>
<evidence type="ECO:0000256" key="10">
    <source>
        <dbReference type="ARBA" id="ARBA00022723"/>
    </source>
</evidence>